<evidence type="ECO:0000313" key="15">
    <source>
        <dbReference type="Proteomes" id="UP000583929"/>
    </source>
</evidence>
<keyword evidence="15" id="KW-1185">Reference proteome</keyword>
<keyword evidence="6" id="KW-0067">ATP-binding</keyword>
<dbReference type="CDD" id="cd00118">
    <property type="entry name" value="LysM"/>
    <property type="match status" value="1"/>
</dbReference>
<dbReference type="InterPro" id="IPR056562">
    <property type="entry name" value="LysM2_CERK1_LYK3_4_5"/>
</dbReference>
<organism evidence="14 15">
    <name type="scientific">Cannabis sativa</name>
    <name type="common">Hemp</name>
    <name type="synonym">Marijuana</name>
    <dbReference type="NCBI Taxonomy" id="3483"/>
    <lineage>
        <taxon>Eukaryota</taxon>
        <taxon>Viridiplantae</taxon>
        <taxon>Streptophyta</taxon>
        <taxon>Embryophyta</taxon>
        <taxon>Tracheophyta</taxon>
        <taxon>Spermatophyta</taxon>
        <taxon>Magnoliopsida</taxon>
        <taxon>eudicotyledons</taxon>
        <taxon>Gunneridae</taxon>
        <taxon>Pentapetalae</taxon>
        <taxon>rosids</taxon>
        <taxon>fabids</taxon>
        <taxon>Rosales</taxon>
        <taxon>Cannabaceae</taxon>
        <taxon>Cannabis</taxon>
    </lineage>
</organism>
<dbReference type="SMART" id="SM00220">
    <property type="entry name" value="S_TKc"/>
    <property type="match status" value="2"/>
</dbReference>
<comment type="caution">
    <text evidence="14">The sequence shown here is derived from an EMBL/GenBank/DDBJ whole genome shotgun (WGS) entry which is preliminary data.</text>
</comment>
<dbReference type="PROSITE" id="PS51782">
    <property type="entry name" value="LYSM"/>
    <property type="match status" value="3"/>
</dbReference>
<evidence type="ECO:0000256" key="7">
    <source>
        <dbReference type="ARBA" id="ARBA00022989"/>
    </source>
</evidence>
<feature type="transmembrane region" description="Helical" evidence="11">
    <location>
        <begin position="891"/>
        <end position="917"/>
    </location>
</feature>
<evidence type="ECO:0000313" key="14">
    <source>
        <dbReference type="EMBL" id="KAF4393222.1"/>
    </source>
</evidence>
<feature type="transmembrane region" description="Helical" evidence="11">
    <location>
        <begin position="7"/>
        <end position="27"/>
    </location>
</feature>
<feature type="domain" description="LysM" evidence="13">
    <location>
        <begin position="808"/>
        <end position="853"/>
    </location>
</feature>
<dbReference type="Pfam" id="PF07714">
    <property type="entry name" value="PK_Tyr_Ser-Thr"/>
    <property type="match status" value="1"/>
</dbReference>
<comment type="subcellular location">
    <subcellularLocation>
        <location evidence="1">Cell membrane</location>
        <topology evidence="1">Single-pass membrane protein</topology>
    </subcellularLocation>
</comment>
<dbReference type="SMART" id="SM00257">
    <property type="entry name" value="LysM"/>
    <property type="match status" value="4"/>
</dbReference>
<keyword evidence="9" id="KW-1015">Disulfide bond</keyword>
<keyword evidence="3 11" id="KW-0812">Transmembrane</keyword>
<evidence type="ECO:0000256" key="4">
    <source>
        <dbReference type="ARBA" id="ARBA00022729"/>
    </source>
</evidence>
<dbReference type="SUPFAM" id="SSF56112">
    <property type="entry name" value="Protein kinase-like (PK-like)"/>
    <property type="match status" value="2"/>
</dbReference>
<feature type="domain" description="LysM" evidence="13">
    <location>
        <begin position="189"/>
        <end position="234"/>
    </location>
</feature>
<feature type="compositionally biased region" description="Pro residues" evidence="10">
    <location>
        <begin position="248"/>
        <end position="258"/>
    </location>
</feature>
<dbReference type="InterPro" id="IPR000719">
    <property type="entry name" value="Prot_kinase_dom"/>
</dbReference>
<dbReference type="Pfam" id="PF23446">
    <property type="entry name" value="LysM1_NFP_LYK"/>
    <property type="match status" value="2"/>
</dbReference>
<dbReference type="Proteomes" id="UP000583929">
    <property type="component" value="Unassembled WGS sequence"/>
</dbReference>
<sequence>MSSPKPIFFFFFIIIIIISCSFSSIFAQQPYVREDTTECDKKDNSTSSLGYFCNGLNRICQAFITFRAVPPYTTLAAISNLLAADPSQISVINSNKTTFDTNKLVIIPVTCSCYGGYYQSNTSYVIKPDDTYLVIANNTFQGITTCQALENQKGNPNQFELETDEKITVPLRCACPTKSQVDDGVNYLMSYLVDYDDNDSTISEDFDVDNGLLLKANQLTENDNTIYPDTTLLVPLQTPPTNSSTIIRPPPPPLPPPRTSTTATNSFSNSSSNEKWIYALFGALGGGCFVLVLGALLYCLVFWRRKKKPDSSFVPAASSTTPLDHQENSVKISQEFLESLSDIAQSIKVYSFEELQLATNYFSLSSLVEGSVYRGEINGNLKAIKKMEGDVSKEINLLQKINHSSLIHLSGVCFNEGHWYLVFEYAINGALSDWIFNENNNGKFLSWSQRIQIALDVASGLNYLHCFTTPSHVHKDINCSNILLDSDFRAKVANFGLVRSTKAQENEFSLTNHIVGTICYLAPEYLENGLVSTKLDVYAFGVLLLEMLTGKEVSFLYKENRDLSYVYNGVLNNDGKESLKQFMDPSMQEKYPSELVHFVVQIIDLCIKKNPGNRPQIEEVVKLLSEALSIFFLTIFSCLSLSLSQQPYVGKSTTTCSIKDSSNSVLGYTCNGVNRSCIAYLTFRSFPPYDTVSAISHLLASDPSQILDRNSVSKAKTFETNKLVIVPVKCSCSGELYQVNTTYVIQHNDTFLLIANNIFQGLTTCQALEDQNSNLTTRLLYSGTRINVPLRCACPTKNQTELGLNYLLTYLVAKGDFVSSIANRFGSDTGWTLQANDLSEQNPTIYPVTTLLVPLKNPPSGSEIIEPPPPPPPSLSSPPSSSTEKDSNKTWIYSLLGAVGGSVVILVIGSIMFCIVFHKRKKKTTSNVVSENTMAHETLVEEKLEEEEEESKDLMESISMIAQSVNIYSIEELQLATNEFHPSFWIKGSVFCGKLNGDLVAIKKMNGDVSKEIKLLQKVNHSNLIHLSGFCFHQGQWYLVYEYAANDSLSDWIYNDSKDGIFLSWNQRIQIALDVATGLNYLHSFTTPPHLHKDIKASNILLDSDFRAKIANFGLARLAEGEEGQFSLTNHIVGSIGYMAPEYLENGLVSTKLDVYAFGILLLEMLTGKEIAVIYKENMNLSHALSAVLSDEVDQESLKLFMDFSMEEKYPYELAKFVVRVTYSCLEKNPGARPTMAEIVHSLTITLSNSMAWELSKTT</sequence>
<evidence type="ECO:0000256" key="10">
    <source>
        <dbReference type="SAM" id="MobiDB-lite"/>
    </source>
</evidence>
<feature type="domain" description="LysM" evidence="13">
    <location>
        <begin position="741"/>
        <end position="788"/>
    </location>
</feature>
<evidence type="ECO:0000256" key="5">
    <source>
        <dbReference type="ARBA" id="ARBA00022741"/>
    </source>
</evidence>
<keyword evidence="4" id="KW-0732">Signal</keyword>
<dbReference type="Gene3D" id="1.10.510.10">
    <property type="entry name" value="Transferase(Phosphotransferase) domain 1"/>
    <property type="match status" value="2"/>
</dbReference>
<evidence type="ECO:0000259" key="12">
    <source>
        <dbReference type="PROSITE" id="PS50011"/>
    </source>
</evidence>
<evidence type="ECO:0000256" key="8">
    <source>
        <dbReference type="ARBA" id="ARBA00023136"/>
    </source>
</evidence>
<evidence type="ECO:0000256" key="2">
    <source>
        <dbReference type="ARBA" id="ARBA00022475"/>
    </source>
</evidence>
<dbReference type="InterPro" id="IPR056563">
    <property type="entry name" value="LysM3_LYK4_5"/>
</dbReference>
<dbReference type="InterPro" id="IPR056561">
    <property type="entry name" value="NFP_LYK_LysM1"/>
</dbReference>
<dbReference type="PANTHER" id="PTHR45927">
    <property type="entry name" value="LYSM-DOMAIN RECEPTOR-LIKE KINASE-RELATED"/>
    <property type="match status" value="1"/>
</dbReference>
<dbReference type="AlphaFoldDB" id="A0A7J6HD73"/>
<evidence type="ECO:0000259" key="13">
    <source>
        <dbReference type="PROSITE" id="PS51782"/>
    </source>
</evidence>
<dbReference type="GO" id="GO:0005524">
    <property type="term" value="F:ATP binding"/>
    <property type="evidence" value="ECO:0007669"/>
    <property type="project" value="UniProtKB-KW"/>
</dbReference>
<evidence type="ECO:0000256" key="11">
    <source>
        <dbReference type="SAM" id="Phobius"/>
    </source>
</evidence>
<dbReference type="GO" id="GO:0005886">
    <property type="term" value="C:plasma membrane"/>
    <property type="evidence" value="ECO:0007669"/>
    <property type="project" value="UniProtKB-SubCell"/>
</dbReference>
<dbReference type="InterPro" id="IPR036779">
    <property type="entry name" value="LysM_dom_sf"/>
</dbReference>
<evidence type="ECO:0000256" key="9">
    <source>
        <dbReference type="ARBA" id="ARBA00023157"/>
    </source>
</evidence>
<dbReference type="PROSITE" id="PS51257">
    <property type="entry name" value="PROKAR_LIPOPROTEIN"/>
    <property type="match status" value="1"/>
</dbReference>
<accession>A0A7J6HD73</accession>
<evidence type="ECO:0000256" key="3">
    <source>
        <dbReference type="ARBA" id="ARBA00022692"/>
    </source>
</evidence>
<dbReference type="Pfam" id="PF23472">
    <property type="entry name" value="LysM2_CERK1_LYK3_4_5"/>
    <property type="match status" value="2"/>
</dbReference>
<dbReference type="Pfam" id="PF23473">
    <property type="entry name" value="LysM3_LYK4_5"/>
    <property type="match status" value="2"/>
</dbReference>
<reference evidence="14 15" key="1">
    <citation type="journal article" date="2020" name="bioRxiv">
        <title>Sequence and annotation of 42 cannabis genomes reveals extensive copy number variation in cannabinoid synthesis and pathogen resistance genes.</title>
        <authorList>
            <person name="Mckernan K.J."/>
            <person name="Helbert Y."/>
            <person name="Kane L.T."/>
            <person name="Ebling H."/>
            <person name="Zhang L."/>
            <person name="Liu B."/>
            <person name="Eaton Z."/>
            <person name="Mclaughlin S."/>
            <person name="Kingan S."/>
            <person name="Baybayan P."/>
            <person name="Concepcion G."/>
            <person name="Jordan M."/>
            <person name="Riva A."/>
            <person name="Barbazuk W."/>
            <person name="Harkins T."/>
        </authorList>
    </citation>
    <scope>NUCLEOTIDE SEQUENCE [LARGE SCALE GENOMIC DNA]</scope>
    <source>
        <strain evidence="15">cv. Jamaican Lion 4</strain>
        <tissue evidence="14">Leaf</tissue>
    </source>
</reference>
<dbReference type="Pfam" id="PF00069">
    <property type="entry name" value="Pkinase"/>
    <property type="match status" value="1"/>
</dbReference>
<dbReference type="Gene3D" id="3.30.200.20">
    <property type="entry name" value="Phosphorylase Kinase, domain 1"/>
    <property type="match status" value="2"/>
</dbReference>
<dbReference type="PANTHER" id="PTHR45927:SF11">
    <property type="entry name" value="LYSM DOMAIN RECEPTOR-LIKE KINASE 4"/>
    <property type="match status" value="1"/>
</dbReference>
<dbReference type="InterPro" id="IPR011009">
    <property type="entry name" value="Kinase-like_dom_sf"/>
</dbReference>
<proteinExistence type="predicted"/>
<dbReference type="EMBL" id="JAATIQ010000049">
    <property type="protein sequence ID" value="KAF4393222.1"/>
    <property type="molecule type" value="Genomic_DNA"/>
</dbReference>
<gene>
    <name evidence="14" type="ORF">G4B88_001956</name>
</gene>
<feature type="domain" description="Protein kinase" evidence="12">
    <location>
        <begin position="902"/>
        <end position="1244"/>
    </location>
</feature>
<dbReference type="Gene3D" id="3.10.350.10">
    <property type="entry name" value="LysM domain"/>
    <property type="match status" value="1"/>
</dbReference>
<dbReference type="FunFam" id="1.10.510.10:FF:000468">
    <property type="entry name" value="PTI1-like tyrosine-protein kinase 3"/>
    <property type="match status" value="2"/>
</dbReference>
<feature type="region of interest" description="Disordered" evidence="10">
    <location>
        <begin position="240"/>
        <end position="267"/>
    </location>
</feature>
<keyword evidence="7 11" id="KW-1133">Transmembrane helix</keyword>
<feature type="transmembrane region" description="Helical" evidence="11">
    <location>
        <begin position="276"/>
        <end position="303"/>
    </location>
</feature>
<name>A0A7J6HD73_CANSA</name>
<dbReference type="GO" id="GO:0004672">
    <property type="term" value="F:protein kinase activity"/>
    <property type="evidence" value="ECO:0007669"/>
    <property type="project" value="InterPro"/>
</dbReference>
<evidence type="ECO:0000256" key="1">
    <source>
        <dbReference type="ARBA" id="ARBA00004162"/>
    </source>
</evidence>
<protein>
    <submittedName>
        <fullName evidence="14">Uncharacterized protein</fullName>
    </submittedName>
</protein>
<evidence type="ECO:0000256" key="6">
    <source>
        <dbReference type="ARBA" id="ARBA00022840"/>
    </source>
</evidence>
<keyword evidence="8 11" id="KW-0472">Membrane</keyword>
<keyword evidence="5" id="KW-0547">Nucleotide-binding</keyword>
<keyword evidence="2" id="KW-1003">Cell membrane</keyword>
<dbReference type="InterPro" id="IPR001245">
    <property type="entry name" value="Ser-Thr/Tyr_kinase_cat_dom"/>
</dbReference>
<dbReference type="InterPro" id="IPR052611">
    <property type="entry name" value="Plant_RLK_LysM"/>
</dbReference>
<feature type="domain" description="Protein kinase" evidence="12">
    <location>
        <begin position="278"/>
        <end position="632"/>
    </location>
</feature>
<feature type="compositionally biased region" description="Pro residues" evidence="10">
    <location>
        <begin position="866"/>
        <end position="876"/>
    </location>
</feature>
<dbReference type="PROSITE" id="PS50011">
    <property type="entry name" value="PROTEIN_KINASE_DOM"/>
    <property type="match status" value="2"/>
</dbReference>
<feature type="region of interest" description="Disordered" evidence="10">
    <location>
        <begin position="857"/>
        <end position="883"/>
    </location>
</feature>
<dbReference type="InterPro" id="IPR018392">
    <property type="entry name" value="LysM"/>
</dbReference>
<dbReference type="GO" id="GO:0051707">
    <property type="term" value="P:response to other organism"/>
    <property type="evidence" value="ECO:0007669"/>
    <property type="project" value="UniProtKB-ARBA"/>
</dbReference>